<accession>A0A395LGN5</accession>
<evidence type="ECO:0000256" key="1">
    <source>
        <dbReference type="SAM" id="MobiDB-lite"/>
    </source>
</evidence>
<feature type="compositionally biased region" description="Polar residues" evidence="1">
    <location>
        <begin position="234"/>
        <end position="252"/>
    </location>
</feature>
<evidence type="ECO:0008006" key="4">
    <source>
        <dbReference type="Google" id="ProtNLM"/>
    </source>
</evidence>
<evidence type="ECO:0000313" key="2">
    <source>
        <dbReference type="EMBL" id="RDS75943.1"/>
    </source>
</evidence>
<sequence>MTAHALSLHGRAKARRDSFDINDPRAQVFRPIQHGTYFVEAMLRVFDEWDDFTKRPGKQHAMGQNCRKVLRWLFWCCDFKRGTCEPSIETLEKKTRLARPTVVRALKLLWANGFIDWIRRTEKTSNAPGYGPQVKQTSNAYFFDTKRLPGRCQKRLAEILRRAGKRFRPEDFPRPTRYVGLQERRATAIRDKTAYNRAVKRNALARASTDQERAEALYPGDEHAQRAWLAMAESASSDSVLNPSPSRSIQKE</sequence>
<protein>
    <recommendedName>
        <fullName evidence="4">Helix-turn-helix domain-containing protein</fullName>
    </recommendedName>
</protein>
<evidence type="ECO:0000313" key="3">
    <source>
        <dbReference type="Proteomes" id="UP000254101"/>
    </source>
</evidence>
<name>A0A395LGN5_9SPHN</name>
<keyword evidence="3" id="KW-1185">Reference proteome</keyword>
<dbReference type="RefSeq" id="WP_115493208.1">
    <property type="nucleotide sequence ID" value="NZ_JACHWW010000002.1"/>
</dbReference>
<feature type="region of interest" description="Disordered" evidence="1">
    <location>
        <begin position="232"/>
        <end position="252"/>
    </location>
</feature>
<reference evidence="2 3" key="1">
    <citation type="submission" date="2018-07" db="EMBL/GenBank/DDBJ databases">
        <title>Erythrobacter nanhaiensis sp. nov., a novel member of the genus Erythrobacter isolated from the South China Sea.</title>
        <authorList>
            <person name="Chen X."/>
            <person name="Liu J."/>
        </authorList>
    </citation>
    <scope>NUCLEOTIDE SEQUENCE [LARGE SCALE GENOMIC DNA]</scope>
    <source>
        <strain evidence="2 3">S-5</strain>
    </source>
</reference>
<dbReference type="OrthoDB" id="7467461at2"/>
<dbReference type="Proteomes" id="UP000254101">
    <property type="component" value="Unassembled WGS sequence"/>
</dbReference>
<dbReference type="AlphaFoldDB" id="A0A395LGN5"/>
<dbReference type="EMBL" id="QRBB01000002">
    <property type="protein sequence ID" value="RDS75943.1"/>
    <property type="molecule type" value="Genomic_DNA"/>
</dbReference>
<comment type="caution">
    <text evidence="2">The sequence shown here is derived from an EMBL/GenBank/DDBJ whole genome shotgun (WGS) entry which is preliminary data.</text>
</comment>
<organism evidence="2 3">
    <name type="scientific">Alteriqipengyuania lutimaris</name>
    <dbReference type="NCBI Taxonomy" id="1538146"/>
    <lineage>
        <taxon>Bacteria</taxon>
        <taxon>Pseudomonadati</taxon>
        <taxon>Pseudomonadota</taxon>
        <taxon>Alphaproteobacteria</taxon>
        <taxon>Sphingomonadales</taxon>
        <taxon>Erythrobacteraceae</taxon>
        <taxon>Alteriqipengyuania</taxon>
    </lineage>
</organism>
<proteinExistence type="predicted"/>
<gene>
    <name evidence="2" type="ORF">DL238_14825</name>
</gene>